<evidence type="ECO:0000313" key="2">
    <source>
        <dbReference type="EMBL" id="ADP83810.1"/>
    </source>
</evidence>
<keyword evidence="1" id="KW-0472">Membrane</keyword>
<feature type="transmembrane region" description="Helical" evidence="1">
    <location>
        <begin position="44"/>
        <end position="62"/>
    </location>
</feature>
<dbReference type="AlphaFoldDB" id="E3IX38"/>
<dbReference type="RefSeq" id="WP_013426928.1">
    <property type="nucleotide sequence ID" value="NC_014666.1"/>
</dbReference>
<evidence type="ECO:0000256" key="1">
    <source>
        <dbReference type="SAM" id="Phobius"/>
    </source>
</evidence>
<feature type="transmembrane region" description="Helical" evidence="1">
    <location>
        <begin position="179"/>
        <end position="199"/>
    </location>
</feature>
<name>E3IX38_PSEI1</name>
<sequence>MHTLAFDPVTANALGLPSPGAVSAAIPLFFITVLAALKVLPRVAGVLAVVAGAALNHGWLYQSINAVTGWLTDLLNLVTGHLAGGAVPYALPVLLAIYYFWHIRLDSETTSKLLGVRERMLAGVRSGPAGYARGAGGYLRGGSGLDLLGRGRSRYPARMVGVIAVGLMLPSQVHAIPGVAGASLTTVLNVLGGVMAWTLQTLFSVR</sequence>
<reference evidence="2 3" key="1">
    <citation type="submission" date="2010-10" db="EMBL/GenBank/DDBJ databases">
        <title>Complete sequence of Frankia sp. EuI1c.</title>
        <authorList>
            <consortium name="US DOE Joint Genome Institute"/>
            <person name="Lucas S."/>
            <person name="Copeland A."/>
            <person name="Lapidus A."/>
            <person name="Cheng J.-F."/>
            <person name="Bruce D."/>
            <person name="Goodwin L."/>
            <person name="Pitluck S."/>
            <person name="Chertkov O."/>
            <person name="Detter J.C."/>
            <person name="Han C."/>
            <person name="Tapia R."/>
            <person name="Land M."/>
            <person name="Hauser L."/>
            <person name="Jeffries C."/>
            <person name="Kyrpides N."/>
            <person name="Ivanova N."/>
            <person name="Mikhailova N."/>
            <person name="Beauchemin N."/>
            <person name="Sen A."/>
            <person name="Sur S.A."/>
            <person name="Gtari M."/>
            <person name="Wall L."/>
            <person name="Tisa L."/>
            <person name="Woyke T."/>
        </authorList>
    </citation>
    <scope>NUCLEOTIDE SEQUENCE [LARGE SCALE GENOMIC DNA]</scope>
    <source>
        <strain evidence="3">DSM 45817 / CECT 9037 / EuI1c</strain>
    </source>
</reference>
<organism evidence="2 3">
    <name type="scientific">Pseudofrankia inefficax (strain DSM 45817 / CECT 9037 / DDB 130130 / EuI1c)</name>
    <name type="common">Frankia inefficax</name>
    <dbReference type="NCBI Taxonomy" id="298654"/>
    <lineage>
        <taxon>Bacteria</taxon>
        <taxon>Bacillati</taxon>
        <taxon>Actinomycetota</taxon>
        <taxon>Actinomycetes</taxon>
        <taxon>Frankiales</taxon>
        <taxon>Frankiaceae</taxon>
        <taxon>Pseudofrankia</taxon>
    </lineage>
</organism>
<accession>E3IX38</accession>
<feature type="transmembrane region" description="Helical" evidence="1">
    <location>
        <begin position="155"/>
        <end position="173"/>
    </location>
</feature>
<feature type="transmembrane region" description="Helical" evidence="1">
    <location>
        <begin position="82"/>
        <end position="101"/>
    </location>
</feature>
<dbReference type="OrthoDB" id="9883797at2"/>
<proteinExistence type="predicted"/>
<keyword evidence="1" id="KW-1133">Transmembrane helix</keyword>
<feature type="transmembrane region" description="Helical" evidence="1">
    <location>
        <begin position="20"/>
        <end position="37"/>
    </location>
</feature>
<dbReference type="KEGG" id="fri:FraEuI1c_5826"/>
<dbReference type="InParanoid" id="E3IX38"/>
<keyword evidence="1" id="KW-0812">Transmembrane</keyword>
<dbReference type="STRING" id="298654.FraEuI1c_5826"/>
<protein>
    <recommendedName>
        <fullName evidence="4">L-lactate permease</fullName>
    </recommendedName>
</protein>
<evidence type="ECO:0000313" key="3">
    <source>
        <dbReference type="Proteomes" id="UP000002484"/>
    </source>
</evidence>
<dbReference type="Proteomes" id="UP000002484">
    <property type="component" value="Chromosome"/>
</dbReference>
<dbReference type="EMBL" id="CP002299">
    <property type="protein sequence ID" value="ADP83810.1"/>
    <property type="molecule type" value="Genomic_DNA"/>
</dbReference>
<evidence type="ECO:0008006" key="4">
    <source>
        <dbReference type="Google" id="ProtNLM"/>
    </source>
</evidence>
<keyword evidence="3" id="KW-1185">Reference proteome</keyword>
<dbReference type="HOGENOM" id="CLU_1376388_0_0_11"/>
<gene>
    <name evidence="2" type="ordered locus">FraEuI1c_5826</name>
</gene>